<keyword evidence="7 10" id="KW-0472">Membrane</keyword>
<dbReference type="InterPro" id="IPR001499">
    <property type="entry name" value="GPCR_STE3"/>
</dbReference>
<feature type="transmembrane region" description="Helical" evidence="10">
    <location>
        <begin position="20"/>
        <end position="44"/>
    </location>
</feature>
<evidence type="ECO:0000256" key="10">
    <source>
        <dbReference type="SAM" id="Phobius"/>
    </source>
</evidence>
<feature type="transmembrane region" description="Helical" evidence="10">
    <location>
        <begin position="92"/>
        <end position="114"/>
    </location>
</feature>
<sequence>MKIDYNWTHANLSDLTYRSWKVYMMAVLCGLALMMCVYSLLFAVGTPRNSTVLILLVFLVLLNFIGFINAIIWPDDDLMHWYNGEGLCDIEVYTMVFLLVALPASAMCIMRWLCKVVNPDHAINRARWGVLGSDKIFNGTCCIAFPALIAASYYSVQLGRYEIHSITGCEPARSITPATIGIVLVWPLVLSLMALGWAALLVFRLYRHYSQFTSILSQSSTTPSAFIRMFLMASSVIFSLLPPTIGQLITFSKTSDGVKYDWDLIHKKHNTAHFIATGGSVANNRWTWPIFAFISFALFGLTQRQRELLMAPMRQVFDHLLRHSGAASAADRFLPGWLMCGRRQSQPAESLELDAVRIHNGLAAAVHHNQEGEGNVNGRWYGANANWRNTGLSEHV</sequence>
<comment type="subcellular location">
    <subcellularLocation>
        <location evidence="1">Membrane</location>
        <topology evidence="1">Multi-pass membrane protein</topology>
    </subcellularLocation>
</comment>
<evidence type="ECO:0000256" key="1">
    <source>
        <dbReference type="ARBA" id="ARBA00004141"/>
    </source>
</evidence>
<evidence type="ECO:0000256" key="4">
    <source>
        <dbReference type="ARBA" id="ARBA00022692"/>
    </source>
</evidence>
<gene>
    <name evidence="11" type="ORF">EJ06DRAFT_553619</name>
</gene>
<evidence type="ECO:0000313" key="12">
    <source>
        <dbReference type="Proteomes" id="UP000799640"/>
    </source>
</evidence>
<name>A0A6G1I9E0_9PEZI</name>
<dbReference type="Pfam" id="PF02076">
    <property type="entry name" value="STE3"/>
    <property type="match status" value="1"/>
</dbReference>
<keyword evidence="6" id="KW-0297">G-protein coupled receptor</keyword>
<evidence type="ECO:0000256" key="3">
    <source>
        <dbReference type="ARBA" id="ARBA00022507"/>
    </source>
</evidence>
<evidence type="ECO:0000256" key="8">
    <source>
        <dbReference type="ARBA" id="ARBA00023170"/>
    </source>
</evidence>
<keyword evidence="9" id="KW-0807">Transducer</keyword>
<dbReference type="GO" id="GO:0004932">
    <property type="term" value="F:mating-type factor pheromone receptor activity"/>
    <property type="evidence" value="ECO:0007669"/>
    <property type="project" value="InterPro"/>
</dbReference>
<evidence type="ECO:0000256" key="2">
    <source>
        <dbReference type="ARBA" id="ARBA00011085"/>
    </source>
</evidence>
<dbReference type="EMBL" id="ML996688">
    <property type="protein sequence ID" value="KAF2404794.1"/>
    <property type="molecule type" value="Genomic_DNA"/>
</dbReference>
<feature type="transmembrane region" description="Helical" evidence="10">
    <location>
        <begin position="135"/>
        <end position="155"/>
    </location>
</feature>
<evidence type="ECO:0008006" key="13">
    <source>
        <dbReference type="Google" id="ProtNLM"/>
    </source>
</evidence>
<comment type="similarity">
    <text evidence="2">Belongs to the G-protein coupled receptor 4 family.</text>
</comment>
<evidence type="ECO:0000256" key="6">
    <source>
        <dbReference type="ARBA" id="ARBA00023040"/>
    </source>
</evidence>
<dbReference type="GO" id="GO:0005886">
    <property type="term" value="C:plasma membrane"/>
    <property type="evidence" value="ECO:0007669"/>
    <property type="project" value="TreeGrafter"/>
</dbReference>
<accession>A0A6G1I9E0</accession>
<organism evidence="11 12">
    <name type="scientific">Trichodelitschia bisporula</name>
    <dbReference type="NCBI Taxonomy" id="703511"/>
    <lineage>
        <taxon>Eukaryota</taxon>
        <taxon>Fungi</taxon>
        <taxon>Dikarya</taxon>
        <taxon>Ascomycota</taxon>
        <taxon>Pezizomycotina</taxon>
        <taxon>Dothideomycetes</taxon>
        <taxon>Dothideomycetes incertae sedis</taxon>
        <taxon>Phaeotrichales</taxon>
        <taxon>Phaeotrichaceae</taxon>
        <taxon>Trichodelitschia</taxon>
    </lineage>
</organism>
<keyword evidence="3" id="KW-0589">Pheromone response</keyword>
<keyword evidence="8" id="KW-0675">Receptor</keyword>
<feature type="transmembrane region" description="Helical" evidence="10">
    <location>
        <begin position="175"/>
        <end position="206"/>
    </location>
</feature>
<dbReference type="PRINTS" id="PR00899">
    <property type="entry name" value="GPCRSTE3"/>
</dbReference>
<feature type="transmembrane region" description="Helical" evidence="10">
    <location>
        <begin position="51"/>
        <end position="72"/>
    </location>
</feature>
<keyword evidence="5 10" id="KW-1133">Transmembrane helix</keyword>
<evidence type="ECO:0000256" key="9">
    <source>
        <dbReference type="ARBA" id="ARBA00023224"/>
    </source>
</evidence>
<evidence type="ECO:0000313" key="11">
    <source>
        <dbReference type="EMBL" id="KAF2404794.1"/>
    </source>
</evidence>
<keyword evidence="4 10" id="KW-0812">Transmembrane</keyword>
<keyword evidence="12" id="KW-1185">Reference proteome</keyword>
<dbReference type="GO" id="GO:0000750">
    <property type="term" value="P:pheromone-dependent signal transduction involved in conjugation with cellular fusion"/>
    <property type="evidence" value="ECO:0007669"/>
    <property type="project" value="TreeGrafter"/>
</dbReference>
<feature type="transmembrane region" description="Helical" evidence="10">
    <location>
        <begin position="286"/>
        <end position="303"/>
    </location>
</feature>
<evidence type="ECO:0000256" key="7">
    <source>
        <dbReference type="ARBA" id="ARBA00023136"/>
    </source>
</evidence>
<dbReference type="PANTHER" id="PTHR28097:SF1">
    <property type="entry name" value="PHEROMONE A FACTOR RECEPTOR"/>
    <property type="match status" value="1"/>
</dbReference>
<dbReference type="Proteomes" id="UP000799640">
    <property type="component" value="Unassembled WGS sequence"/>
</dbReference>
<evidence type="ECO:0000256" key="5">
    <source>
        <dbReference type="ARBA" id="ARBA00022989"/>
    </source>
</evidence>
<reference evidence="11" key="1">
    <citation type="journal article" date="2020" name="Stud. Mycol.">
        <title>101 Dothideomycetes genomes: a test case for predicting lifestyles and emergence of pathogens.</title>
        <authorList>
            <person name="Haridas S."/>
            <person name="Albert R."/>
            <person name="Binder M."/>
            <person name="Bloem J."/>
            <person name="Labutti K."/>
            <person name="Salamov A."/>
            <person name="Andreopoulos B."/>
            <person name="Baker S."/>
            <person name="Barry K."/>
            <person name="Bills G."/>
            <person name="Bluhm B."/>
            <person name="Cannon C."/>
            <person name="Castanera R."/>
            <person name="Culley D."/>
            <person name="Daum C."/>
            <person name="Ezra D."/>
            <person name="Gonzalez J."/>
            <person name="Henrissat B."/>
            <person name="Kuo A."/>
            <person name="Liang C."/>
            <person name="Lipzen A."/>
            <person name="Lutzoni F."/>
            <person name="Magnuson J."/>
            <person name="Mondo S."/>
            <person name="Nolan M."/>
            <person name="Ohm R."/>
            <person name="Pangilinan J."/>
            <person name="Park H.-J."/>
            <person name="Ramirez L."/>
            <person name="Alfaro M."/>
            <person name="Sun H."/>
            <person name="Tritt A."/>
            <person name="Yoshinaga Y."/>
            <person name="Zwiers L.-H."/>
            <person name="Turgeon B."/>
            <person name="Goodwin S."/>
            <person name="Spatafora J."/>
            <person name="Crous P."/>
            <person name="Grigoriev I."/>
        </authorList>
    </citation>
    <scope>NUCLEOTIDE SEQUENCE</scope>
    <source>
        <strain evidence="11">CBS 262.69</strain>
    </source>
</reference>
<dbReference type="PANTHER" id="PTHR28097">
    <property type="entry name" value="PHEROMONE A FACTOR RECEPTOR"/>
    <property type="match status" value="1"/>
</dbReference>
<feature type="transmembrane region" description="Helical" evidence="10">
    <location>
        <begin position="226"/>
        <end position="245"/>
    </location>
</feature>
<proteinExistence type="inferred from homology"/>
<dbReference type="AlphaFoldDB" id="A0A6G1I9E0"/>
<dbReference type="OrthoDB" id="2874149at2759"/>
<protein>
    <recommendedName>
        <fullName evidence="13">STE3-domain-containing protein</fullName>
    </recommendedName>
</protein>